<keyword evidence="8" id="KW-0350">Heme biosynthesis</keyword>
<dbReference type="InterPro" id="IPR050450">
    <property type="entry name" value="COX15/CtaA_HemeA_synthase"/>
</dbReference>
<comment type="subcellular location">
    <subcellularLocation>
        <location evidence="1">Membrane</location>
        <topology evidence="1">Multi-pass membrane protein</topology>
    </subcellularLocation>
</comment>
<evidence type="ECO:0000256" key="1">
    <source>
        <dbReference type="ARBA" id="ARBA00004141"/>
    </source>
</evidence>
<keyword evidence="4" id="KW-0479">Metal-binding</keyword>
<comment type="pathway">
    <text evidence="11">Porphyrin-containing compound metabolism.</text>
</comment>
<dbReference type="PANTHER" id="PTHR35457:SF1">
    <property type="entry name" value="HEME A SYNTHASE"/>
    <property type="match status" value="1"/>
</dbReference>
<dbReference type="Pfam" id="PF02628">
    <property type="entry name" value="COX15-CtaA"/>
    <property type="match status" value="1"/>
</dbReference>
<evidence type="ECO:0000256" key="2">
    <source>
        <dbReference type="ARBA" id="ARBA00022475"/>
    </source>
</evidence>
<evidence type="ECO:0000313" key="14">
    <source>
        <dbReference type="Proteomes" id="UP001597453"/>
    </source>
</evidence>
<accession>A0ABW5RFP5</accession>
<feature type="transmembrane region" description="Helical" evidence="12">
    <location>
        <begin position="130"/>
        <end position="149"/>
    </location>
</feature>
<sequence length="313" mass="33425">MHRLRVLVPTEITNWTRWIVWANLIVNIMIVGTGGLVRLTGSGLGCPTWPLCNESSLVPTPEMGIHGFIEFGNRTLTGVLVVVSLLAFLAVMRTAPSLRLARPAFLVGVLIIVQAIVGGVTVLMHLDPRIVGIHFFISAGIVAVAATLVQRMRRGVPVTANTPPRHMWIAMCITAAITWITEIVGVLTTGAGPHAGDVIAARNGLDTELMHHIHSWPGYALVAALMYLLFVLNNGEYTKLLPQAYLLTGLVAGQVALGVFQARTGLPVWAVALHMVIAVVVIAVLTMLVIDAKRTRQATTAVSEAAPAAVTAE</sequence>
<dbReference type="Proteomes" id="UP001597453">
    <property type="component" value="Unassembled WGS sequence"/>
</dbReference>
<keyword evidence="5 12" id="KW-1133">Transmembrane helix</keyword>
<feature type="transmembrane region" description="Helical" evidence="12">
    <location>
        <begin position="213"/>
        <end position="232"/>
    </location>
</feature>
<comment type="caution">
    <text evidence="13">The sequence shown here is derived from an EMBL/GenBank/DDBJ whole genome shotgun (WGS) entry which is preliminary data.</text>
</comment>
<evidence type="ECO:0000256" key="5">
    <source>
        <dbReference type="ARBA" id="ARBA00022989"/>
    </source>
</evidence>
<feature type="transmembrane region" description="Helical" evidence="12">
    <location>
        <begin position="20"/>
        <end position="41"/>
    </location>
</feature>
<dbReference type="RefSeq" id="WP_066055038.1">
    <property type="nucleotide sequence ID" value="NZ_JBHUNF010000001.1"/>
</dbReference>
<evidence type="ECO:0000256" key="11">
    <source>
        <dbReference type="ARBA" id="ARBA00023444"/>
    </source>
</evidence>
<evidence type="ECO:0000256" key="7">
    <source>
        <dbReference type="ARBA" id="ARBA00023004"/>
    </source>
</evidence>
<evidence type="ECO:0000256" key="8">
    <source>
        <dbReference type="ARBA" id="ARBA00023133"/>
    </source>
</evidence>
<evidence type="ECO:0000256" key="4">
    <source>
        <dbReference type="ARBA" id="ARBA00022723"/>
    </source>
</evidence>
<name>A0ABW5RFP5_9MICO</name>
<keyword evidence="9 12" id="KW-0472">Membrane</keyword>
<keyword evidence="7" id="KW-0408">Iron</keyword>
<evidence type="ECO:0000256" key="9">
    <source>
        <dbReference type="ARBA" id="ARBA00023136"/>
    </source>
</evidence>
<evidence type="ECO:0000256" key="6">
    <source>
        <dbReference type="ARBA" id="ARBA00023002"/>
    </source>
</evidence>
<feature type="transmembrane region" description="Helical" evidence="12">
    <location>
        <begin position="104"/>
        <end position="124"/>
    </location>
</feature>
<dbReference type="InterPro" id="IPR003780">
    <property type="entry name" value="COX15/CtaA_fam"/>
</dbReference>
<evidence type="ECO:0000256" key="10">
    <source>
        <dbReference type="ARBA" id="ARBA00023157"/>
    </source>
</evidence>
<keyword evidence="6" id="KW-0560">Oxidoreductase</keyword>
<protein>
    <submittedName>
        <fullName evidence="13">Heme A synthase</fullName>
    </submittedName>
</protein>
<dbReference type="EMBL" id="JBHUNF010000001">
    <property type="protein sequence ID" value="MFD2673907.1"/>
    <property type="molecule type" value="Genomic_DNA"/>
</dbReference>
<evidence type="ECO:0000256" key="12">
    <source>
        <dbReference type="SAM" id="Phobius"/>
    </source>
</evidence>
<organism evidence="13 14">
    <name type="scientific">Gulosibacter bifidus</name>
    <dbReference type="NCBI Taxonomy" id="272239"/>
    <lineage>
        <taxon>Bacteria</taxon>
        <taxon>Bacillati</taxon>
        <taxon>Actinomycetota</taxon>
        <taxon>Actinomycetes</taxon>
        <taxon>Micrococcales</taxon>
        <taxon>Microbacteriaceae</taxon>
        <taxon>Gulosibacter</taxon>
    </lineage>
</organism>
<feature type="transmembrane region" description="Helical" evidence="12">
    <location>
        <begin position="268"/>
        <end position="290"/>
    </location>
</feature>
<keyword evidence="10" id="KW-1015">Disulfide bond</keyword>
<reference evidence="14" key="1">
    <citation type="journal article" date="2019" name="Int. J. Syst. Evol. Microbiol.">
        <title>The Global Catalogue of Microorganisms (GCM) 10K type strain sequencing project: providing services to taxonomists for standard genome sequencing and annotation.</title>
        <authorList>
            <consortium name="The Broad Institute Genomics Platform"/>
            <consortium name="The Broad Institute Genome Sequencing Center for Infectious Disease"/>
            <person name="Wu L."/>
            <person name="Ma J."/>
        </authorList>
    </citation>
    <scope>NUCLEOTIDE SEQUENCE [LARGE SCALE GENOMIC DNA]</scope>
    <source>
        <strain evidence="14">TISTR 1511</strain>
    </source>
</reference>
<keyword evidence="3 12" id="KW-0812">Transmembrane</keyword>
<evidence type="ECO:0000256" key="3">
    <source>
        <dbReference type="ARBA" id="ARBA00022692"/>
    </source>
</evidence>
<dbReference type="PANTHER" id="PTHR35457">
    <property type="entry name" value="HEME A SYNTHASE"/>
    <property type="match status" value="1"/>
</dbReference>
<feature type="transmembrane region" description="Helical" evidence="12">
    <location>
        <begin position="169"/>
        <end position="193"/>
    </location>
</feature>
<keyword evidence="14" id="KW-1185">Reference proteome</keyword>
<evidence type="ECO:0000313" key="13">
    <source>
        <dbReference type="EMBL" id="MFD2673907.1"/>
    </source>
</evidence>
<keyword evidence="2" id="KW-1003">Cell membrane</keyword>
<gene>
    <name evidence="13" type="ORF">ACFSUQ_01105</name>
</gene>
<feature type="transmembrane region" description="Helical" evidence="12">
    <location>
        <begin position="244"/>
        <end position="262"/>
    </location>
</feature>
<proteinExistence type="predicted"/>
<feature type="transmembrane region" description="Helical" evidence="12">
    <location>
        <begin position="71"/>
        <end position="92"/>
    </location>
</feature>